<evidence type="ECO:0000313" key="1">
    <source>
        <dbReference type="EMBL" id="GBO44399.1"/>
    </source>
</evidence>
<sequence length="111" mass="12585">MADSGRSRVGGCDVTCIRSIAISSLCFQKLCVQNILLQILRSLKLLFQSQEAPNALATSSLCLHEHTGRLLRIRLRAENVSVVFTRGVWRIVAVWWRCIFGSRGHIRRESF</sequence>
<keyword evidence="2" id="KW-1185">Reference proteome</keyword>
<dbReference type="Proteomes" id="UP000499080">
    <property type="component" value="Unassembled WGS sequence"/>
</dbReference>
<dbReference type="EMBL" id="BGPR01071107">
    <property type="protein sequence ID" value="GBO44399.1"/>
    <property type="molecule type" value="Genomic_DNA"/>
</dbReference>
<organism evidence="1 2">
    <name type="scientific">Araneus ventricosus</name>
    <name type="common">Orbweaver spider</name>
    <name type="synonym">Epeira ventricosa</name>
    <dbReference type="NCBI Taxonomy" id="182803"/>
    <lineage>
        <taxon>Eukaryota</taxon>
        <taxon>Metazoa</taxon>
        <taxon>Ecdysozoa</taxon>
        <taxon>Arthropoda</taxon>
        <taxon>Chelicerata</taxon>
        <taxon>Arachnida</taxon>
        <taxon>Araneae</taxon>
        <taxon>Araneomorphae</taxon>
        <taxon>Entelegynae</taxon>
        <taxon>Araneoidea</taxon>
        <taxon>Araneidae</taxon>
        <taxon>Araneus</taxon>
    </lineage>
</organism>
<evidence type="ECO:0000313" key="2">
    <source>
        <dbReference type="Proteomes" id="UP000499080"/>
    </source>
</evidence>
<name>A0A4Y2X4I2_ARAVE</name>
<gene>
    <name evidence="1" type="ORF">AVEN_47927_1</name>
</gene>
<proteinExistence type="predicted"/>
<accession>A0A4Y2X4I2</accession>
<reference evidence="1 2" key="1">
    <citation type="journal article" date="2019" name="Sci. Rep.">
        <title>Orb-weaving spider Araneus ventricosus genome elucidates the spidroin gene catalogue.</title>
        <authorList>
            <person name="Kono N."/>
            <person name="Nakamura H."/>
            <person name="Ohtoshi R."/>
            <person name="Moran D.A.P."/>
            <person name="Shinohara A."/>
            <person name="Yoshida Y."/>
            <person name="Fujiwara M."/>
            <person name="Mori M."/>
            <person name="Tomita M."/>
            <person name="Arakawa K."/>
        </authorList>
    </citation>
    <scope>NUCLEOTIDE SEQUENCE [LARGE SCALE GENOMIC DNA]</scope>
</reference>
<protein>
    <submittedName>
        <fullName evidence="1">Uncharacterized protein</fullName>
    </submittedName>
</protein>
<comment type="caution">
    <text evidence="1">The sequence shown here is derived from an EMBL/GenBank/DDBJ whole genome shotgun (WGS) entry which is preliminary data.</text>
</comment>
<dbReference type="AlphaFoldDB" id="A0A4Y2X4I2"/>